<dbReference type="Proteomes" id="UP001239994">
    <property type="component" value="Unassembled WGS sequence"/>
</dbReference>
<sequence length="210" mass="23508">ASVACDLTIEDYPLSISDQLTLAFTSIFNLSLTHSVICRCLKMPIIIPISKKTNRACLNDYRPVALMSVVMKCFENSSETSFVHSFVPDTPHVVKMGNFTSSPLTLNTGTPRAVSYIQCYTRRERWQGGNTNKHRGEVAKLENEKGSKHVGSKDSKLSIVCGTVAGKQCTRGEYLCKKQDTGALDYYSEVDKIRHEDHEDEIQAQAEHTW</sequence>
<accession>A0AAD9DJU8</accession>
<protein>
    <submittedName>
        <fullName evidence="1">Uncharacterized protein</fullName>
    </submittedName>
</protein>
<proteinExistence type="predicted"/>
<keyword evidence="2" id="KW-1185">Reference proteome</keyword>
<organism evidence="1 2">
    <name type="scientific">Electrophorus voltai</name>
    <dbReference type="NCBI Taxonomy" id="2609070"/>
    <lineage>
        <taxon>Eukaryota</taxon>
        <taxon>Metazoa</taxon>
        <taxon>Chordata</taxon>
        <taxon>Craniata</taxon>
        <taxon>Vertebrata</taxon>
        <taxon>Euteleostomi</taxon>
        <taxon>Actinopterygii</taxon>
        <taxon>Neopterygii</taxon>
        <taxon>Teleostei</taxon>
        <taxon>Ostariophysi</taxon>
        <taxon>Gymnotiformes</taxon>
        <taxon>Gymnotoidei</taxon>
        <taxon>Gymnotidae</taxon>
        <taxon>Electrophorus</taxon>
    </lineage>
</organism>
<name>A0AAD9DJU8_9TELE</name>
<comment type="caution">
    <text evidence="1">The sequence shown here is derived from an EMBL/GenBank/DDBJ whole genome shotgun (WGS) entry which is preliminary data.</text>
</comment>
<feature type="non-terminal residue" evidence="1">
    <location>
        <position position="1"/>
    </location>
</feature>
<evidence type="ECO:0000313" key="1">
    <source>
        <dbReference type="EMBL" id="KAK1785175.1"/>
    </source>
</evidence>
<evidence type="ECO:0000313" key="2">
    <source>
        <dbReference type="Proteomes" id="UP001239994"/>
    </source>
</evidence>
<dbReference type="EMBL" id="JAROKS010000026">
    <property type="protein sequence ID" value="KAK1785175.1"/>
    <property type="molecule type" value="Genomic_DNA"/>
</dbReference>
<gene>
    <name evidence="1" type="ORF">P4O66_018586</name>
</gene>
<reference evidence="1" key="1">
    <citation type="submission" date="2023-03" db="EMBL/GenBank/DDBJ databases">
        <title>Electrophorus voltai genome.</title>
        <authorList>
            <person name="Bian C."/>
        </authorList>
    </citation>
    <scope>NUCLEOTIDE SEQUENCE</scope>
    <source>
        <strain evidence="1">CB-2022</strain>
        <tissue evidence="1">Muscle</tissue>
    </source>
</reference>
<dbReference type="AlphaFoldDB" id="A0AAD9DJU8"/>